<organism evidence="17 18">
    <name type="scientific">Paenimyroides ummariense</name>
    <dbReference type="NCBI Taxonomy" id="913024"/>
    <lineage>
        <taxon>Bacteria</taxon>
        <taxon>Pseudomonadati</taxon>
        <taxon>Bacteroidota</taxon>
        <taxon>Flavobacteriia</taxon>
        <taxon>Flavobacteriales</taxon>
        <taxon>Flavobacteriaceae</taxon>
        <taxon>Paenimyroides</taxon>
    </lineage>
</organism>
<dbReference type="GO" id="GO:0005524">
    <property type="term" value="F:ATP binding"/>
    <property type="evidence" value="ECO:0007669"/>
    <property type="project" value="UniProtKB-KW"/>
</dbReference>
<dbReference type="Pfam" id="PF19081">
    <property type="entry name" value="Ig_7"/>
    <property type="match status" value="3"/>
</dbReference>
<protein>
    <recommendedName>
        <fullName evidence="2">receptor protein-tyrosine kinase</fullName>
        <ecNumber evidence="2">2.7.10.1</ecNumber>
    </recommendedName>
</protein>
<dbReference type="STRING" id="913024.SAMN05421741_11095"/>
<evidence type="ECO:0000256" key="5">
    <source>
        <dbReference type="ARBA" id="ARBA00022692"/>
    </source>
</evidence>
<dbReference type="Proteomes" id="UP000199036">
    <property type="component" value="Unassembled WGS sequence"/>
</dbReference>
<dbReference type="RefSeq" id="WP_091522746.1">
    <property type="nucleotide sequence ID" value="NZ_FOVI01000010.1"/>
</dbReference>
<dbReference type="NCBIfam" id="TIGR04183">
    <property type="entry name" value="Por_Secre_tail"/>
    <property type="match status" value="1"/>
</dbReference>
<evidence type="ECO:0000313" key="17">
    <source>
        <dbReference type="EMBL" id="SFN77059.1"/>
    </source>
</evidence>
<dbReference type="Pfam" id="PF12810">
    <property type="entry name" value="ALK_LTK_GRD"/>
    <property type="match status" value="1"/>
</dbReference>
<keyword evidence="13" id="KW-1015">Disulfide bond</keyword>
<dbReference type="Pfam" id="PF00041">
    <property type="entry name" value="fn3"/>
    <property type="match status" value="1"/>
</dbReference>
<evidence type="ECO:0000256" key="6">
    <source>
        <dbReference type="ARBA" id="ARBA00022729"/>
    </source>
</evidence>
<dbReference type="InterPro" id="IPR026444">
    <property type="entry name" value="Secre_tail"/>
</dbReference>
<keyword evidence="6" id="KW-0732">Signal</keyword>
<dbReference type="Pfam" id="PF20009">
    <property type="entry name" value="GEVED"/>
    <property type="match status" value="1"/>
</dbReference>
<keyword evidence="3" id="KW-1003">Cell membrane</keyword>
<dbReference type="InterPro" id="IPR044023">
    <property type="entry name" value="Ig_7"/>
</dbReference>
<keyword evidence="8" id="KW-0418">Kinase</keyword>
<dbReference type="SMART" id="SM00060">
    <property type="entry name" value="FN3"/>
    <property type="match status" value="2"/>
</dbReference>
<dbReference type="GO" id="GO:0004714">
    <property type="term" value="F:transmembrane receptor protein tyrosine kinase activity"/>
    <property type="evidence" value="ECO:0007669"/>
    <property type="project" value="UniProtKB-EC"/>
</dbReference>
<dbReference type="InterPro" id="IPR055163">
    <property type="entry name" value="ALK/LTK-like_GRD"/>
</dbReference>
<name>A0A1I5BQX8_9FLAO</name>
<dbReference type="InterPro" id="IPR045474">
    <property type="entry name" value="GEVED"/>
</dbReference>
<evidence type="ECO:0000256" key="2">
    <source>
        <dbReference type="ARBA" id="ARBA00011902"/>
    </source>
</evidence>
<keyword evidence="9" id="KW-0067">ATP-binding</keyword>
<keyword evidence="10" id="KW-1133">Transmembrane helix</keyword>
<evidence type="ECO:0000256" key="9">
    <source>
        <dbReference type="ARBA" id="ARBA00022840"/>
    </source>
</evidence>
<evidence type="ECO:0000256" key="11">
    <source>
        <dbReference type="ARBA" id="ARBA00023136"/>
    </source>
</evidence>
<feature type="domain" description="Fibronectin type-III" evidence="16">
    <location>
        <begin position="565"/>
        <end position="661"/>
    </location>
</feature>
<keyword evidence="12" id="KW-0829">Tyrosine-protein kinase</keyword>
<evidence type="ECO:0000256" key="13">
    <source>
        <dbReference type="ARBA" id="ARBA00023157"/>
    </source>
</evidence>
<dbReference type="Gene3D" id="2.60.40.2700">
    <property type="match status" value="1"/>
</dbReference>
<dbReference type="CDD" id="cd00063">
    <property type="entry name" value="FN3"/>
    <property type="match status" value="1"/>
</dbReference>
<gene>
    <name evidence="17" type="ORF">SAMN05421741_11095</name>
</gene>
<dbReference type="EC" id="2.7.10.1" evidence="2"/>
<dbReference type="SUPFAM" id="SSF49265">
    <property type="entry name" value="Fibronectin type III"/>
    <property type="match status" value="1"/>
</dbReference>
<proteinExistence type="predicted"/>
<evidence type="ECO:0000256" key="14">
    <source>
        <dbReference type="ARBA" id="ARBA00023170"/>
    </source>
</evidence>
<keyword evidence="18" id="KW-1185">Reference proteome</keyword>
<evidence type="ECO:0000256" key="4">
    <source>
        <dbReference type="ARBA" id="ARBA00022679"/>
    </source>
</evidence>
<evidence type="ECO:0000256" key="15">
    <source>
        <dbReference type="ARBA" id="ARBA00023180"/>
    </source>
</evidence>
<evidence type="ECO:0000256" key="7">
    <source>
        <dbReference type="ARBA" id="ARBA00022741"/>
    </source>
</evidence>
<accession>A0A1I5BQX8</accession>
<keyword evidence="15" id="KW-0325">Glycoprotein</keyword>
<dbReference type="InterPro" id="IPR003961">
    <property type="entry name" value="FN3_dom"/>
</dbReference>
<keyword evidence="7" id="KW-0547">Nucleotide-binding</keyword>
<dbReference type="GO" id="GO:0005886">
    <property type="term" value="C:plasma membrane"/>
    <property type="evidence" value="ECO:0007669"/>
    <property type="project" value="UniProtKB-SubCell"/>
</dbReference>
<dbReference type="OrthoDB" id="1447704at2"/>
<dbReference type="EMBL" id="FOVI01000010">
    <property type="protein sequence ID" value="SFN77059.1"/>
    <property type="molecule type" value="Genomic_DNA"/>
</dbReference>
<evidence type="ECO:0000256" key="3">
    <source>
        <dbReference type="ARBA" id="ARBA00022475"/>
    </source>
</evidence>
<dbReference type="Pfam" id="PF18962">
    <property type="entry name" value="Por_Secre_tail"/>
    <property type="match status" value="1"/>
</dbReference>
<keyword evidence="4" id="KW-0808">Transferase</keyword>
<keyword evidence="14" id="KW-0675">Receptor</keyword>
<evidence type="ECO:0000256" key="12">
    <source>
        <dbReference type="ARBA" id="ARBA00023137"/>
    </source>
</evidence>
<evidence type="ECO:0000256" key="8">
    <source>
        <dbReference type="ARBA" id="ARBA00022777"/>
    </source>
</evidence>
<comment type="subcellular location">
    <subcellularLocation>
        <location evidence="1">Cell membrane</location>
        <topology evidence="1">Single-pass type I membrane protein</topology>
    </subcellularLocation>
</comment>
<evidence type="ECO:0000313" key="18">
    <source>
        <dbReference type="Proteomes" id="UP000199036"/>
    </source>
</evidence>
<evidence type="ECO:0000256" key="1">
    <source>
        <dbReference type="ARBA" id="ARBA00004251"/>
    </source>
</evidence>
<keyword evidence="11" id="KW-0472">Membrane</keyword>
<dbReference type="Gene3D" id="2.60.40.10">
    <property type="entry name" value="Immunoglobulins"/>
    <property type="match status" value="1"/>
</dbReference>
<evidence type="ECO:0000256" key="10">
    <source>
        <dbReference type="ARBA" id="ARBA00022989"/>
    </source>
</evidence>
<dbReference type="InterPro" id="IPR013783">
    <property type="entry name" value="Ig-like_fold"/>
</dbReference>
<evidence type="ECO:0000259" key="16">
    <source>
        <dbReference type="PROSITE" id="PS50853"/>
    </source>
</evidence>
<reference evidence="18" key="1">
    <citation type="submission" date="2016-10" db="EMBL/GenBank/DDBJ databases">
        <authorList>
            <person name="Varghese N."/>
            <person name="Submissions S."/>
        </authorList>
    </citation>
    <scope>NUCLEOTIDE SEQUENCE [LARGE SCALE GENOMIC DNA]</scope>
    <source>
        <strain evidence="18">DS-12</strain>
    </source>
</reference>
<keyword evidence="5" id="KW-0812">Transmembrane</keyword>
<dbReference type="InterPro" id="IPR036116">
    <property type="entry name" value="FN3_sf"/>
</dbReference>
<dbReference type="PROSITE" id="PS50853">
    <property type="entry name" value="FN3"/>
    <property type="match status" value="1"/>
</dbReference>
<sequence>MRKITQLETLKIRWLTSDVWKLLILVLFLSVFTTQAQTYSYTGSVQTVTLAAGSYEIEMWGANGGSNQAPDTGGKGGYSKGILNVATPGTYYIYVGGRGMGQPASGVSAIGGFNGGGNSGAYSSTSNPGGSAGGGATHIATVSGLLNTLSGNQSAVVIVAGGGGGAGTNNGAATLINNGAHGGGLTGGKGFSGNYGGFGGTQTAGGSNATATLYSGTMAQDGSFGQGGSANLSNPGFSPYPGNTGGGGGGGWYGGAAALWEGAGGGSGYIGGVMNGVTIMFGQTGFVPNPDPTGNGMVVITSMAPCSGTPSAGTISSTATSTCPAAPFTLSVTGATRGGNITYQWQSSPAGANTWTNINGATGMFYTVTSILANTDYRYVVTCINSSSTQVSNLVSVTVKPIVDCYCTPVYTTGCATYNLNSFVMAGENATVISDLNTGCNSTTATGYSQRMSLFTPIDLIQEGTYPVQINSNSTSTLVRASIWIDFNGNGAFETSERILTDFQLVASPAFATTSIEIPANATPGIHRMRVRMVYNVTGIDPCTSYASGETHDYNVNVIATNCYKPLDIQESNVTKNSVTVTLTPSPNNSGTVAYEYEVRESGAPGSGATGLGVTGTATTNPFTITGLQPLTKYTIYVRTVCSPTDKSSWTWGPDISTMCNYPDLIAAPGKTVCGSQEVDLTAIYGAGTVFWYDDPNGANLVHTGATFRTPLLTGSRSYWVQAGDAPSSLPSVSGAARVAPANGASGFGNTTLAYGVQFNAASAFNIKSVDVYPSGTSAGTITLVLADKNGNILETVGPLTIPAGTGTTIPTATPVTIPLNITVPIADTGYRLYVTNLTVPLIRESSGLTFPYPIGTLGNVTAGWAAGSASASTYYYFYNWEIGDNVCNTPLLEVPVVITPKPAFELSSSMATSCEGGVTTTPVTITTNLGGYDTFVWTPSTGVSGDAVNGWTFSTSVEQDYVLSASQSGGICEHLKTVRVFAGKKPEALSTLAATYDLCKNEVKELKALEALPAMVTIGTGVSTTLPTSATSAFVQSGVYSKQQYIYSAAELLAQGFNTAGYITNLSFETINSGASLSNASYTIKMKLTANTTFGTTNFETGNLSTVYSKENHTHTFQGVQTFNFDSPFYWDGQSNVLVEITQEGAGSGNNAETYYTPVTGSNVGIFATSATDPNPATGTRTVNRLNTKFGLEQSTVTWSPTSNLYLDAATTIPYTPSTNALKVYVISSLGGSYVYNASLKAPSGCVLDKAITINVTDVVTPIVQNQTFCSATPVSNVVVSGGTGASYTFYSSATATTPITTISQTGTYYVESTQGLCKSVRVPFTATVTPLGLPTAQFTQVVCGGGTVSALMASGVAGSQIRWYDSLTSTVPLAGTQPLVDNTTYYASQVLGNCESGRIAILVDINTAPPALTPQTISICGSLNYGNVNLNQISGSELVWYPSATSQTPIPNTTAIVNGTYYVSQRINGCESLRVQITATAQGSVPAPTAGIQNICGNGTVAQLVAQILPNGTAEWYNSSTSTTPLNASTVLVSGTYYLTQRVGNCVSVKVPVSVRVINTSAPAVSPMSMCAGSTVGNLTLPSPTGVSYNWYLNNTSTTPLPLTDVLQSGYYFVTRIENGCESVRTQVQITVNSRPNSPVGTTPQQFSDYAEISSLVMNQPNVVWYATYDDAMKGNNPLSQNMPLVNGTTYYAVIIGANGCPSLPTPIEAIIVLGVNDFDLSKLKYYPNPVSDQLTITYTEAITNVEVFDLNGRMVMKRNFDNETVQLDFSTLSSGTYMLNIKTKENSQFIKIVRK</sequence>